<feature type="site" description="Electron transfer via tryptophanyl radical" evidence="7">
    <location>
        <position position="358"/>
    </location>
</feature>
<dbReference type="OrthoDB" id="9772484at2"/>
<dbReference type="SUPFAM" id="SSF52425">
    <property type="entry name" value="Cryptochrome/photolyase, N-terminal domain"/>
    <property type="match status" value="1"/>
</dbReference>
<evidence type="ECO:0000256" key="6">
    <source>
        <dbReference type="PIRSR" id="PIRSR602081-1"/>
    </source>
</evidence>
<dbReference type="PROSITE" id="PS51645">
    <property type="entry name" value="PHR_CRY_ALPHA_BETA"/>
    <property type="match status" value="1"/>
</dbReference>
<evidence type="ECO:0000256" key="8">
    <source>
        <dbReference type="RuleBase" id="RU004182"/>
    </source>
</evidence>
<dbReference type="EC" id="4.1.99.3" evidence="10"/>
<feature type="binding site" evidence="6">
    <location>
        <begin position="371"/>
        <end position="373"/>
    </location>
    <ligand>
        <name>FAD</name>
        <dbReference type="ChEBI" id="CHEBI:57692"/>
    </ligand>
</feature>
<accession>A0A0W0VAJ7</accession>
<comment type="caution">
    <text evidence="10">The sequence shown here is derived from an EMBL/GenBank/DDBJ whole genome shotgun (WGS) entry which is preliminary data.</text>
</comment>
<dbReference type="PRINTS" id="PR00147">
    <property type="entry name" value="DNAPHOTLYASE"/>
</dbReference>
<dbReference type="InterPro" id="IPR005101">
    <property type="entry name" value="Cryptochr/Photolyase_FAD-bd"/>
</dbReference>
<name>A0A0W0VAJ7_9GAMM</name>
<dbReference type="Proteomes" id="UP000055035">
    <property type="component" value="Unassembled WGS sequence"/>
</dbReference>
<dbReference type="GO" id="GO:0071949">
    <property type="term" value="F:FAD binding"/>
    <property type="evidence" value="ECO:0007669"/>
    <property type="project" value="TreeGrafter"/>
</dbReference>
<organism evidence="10 11">
    <name type="scientific">Legionella jordanis</name>
    <dbReference type="NCBI Taxonomy" id="456"/>
    <lineage>
        <taxon>Bacteria</taxon>
        <taxon>Pseudomonadati</taxon>
        <taxon>Pseudomonadota</taxon>
        <taxon>Gammaproteobacteria</taxon>
        <taxon>Legionellales</taxon>
        <taxon>Legionellaceae</taxon>
        <taxon>Legionella</taxon>
    </lineage>
</organism>
<dbReference type="GO" id="GO:0006950">
    <property type="term" value="P:response to stress"/>
    <property type="evidence" value="ECO:0007669"/>
    <property type="project" value="UniProtKB-ARBA"/>
</dbReference>
<evidence type="ECO:0000256" key="5">
    <source>
        <dbReference type="ARBA" id="ARBA00022991"/>
    </source>
</evidence>
<reference evidence="10 11" key="1">
    <citation type="submission" date="2015-11" db="EMBL/GenBank/DDBJ databases">
        <title>Genomic analysis of 38 Legionella species identifies large and diverse effector repertoires.</title>
        <authorList>
            <person name="Burstein D."/>
            <person name="Amaro F."/>
            <person name="Zusman T."/>
            <person name="Lifshitz Z."/>
            <person name="Cohen O."/>
            <person name="Gilbert J.A."/>
            <person name="Pupko T."/>
            <person name="Shuman H.A."/>
            <person name="Segal G."/>
        </authorList>
    </citation>
    <scope>NUCLEOTIDE SEQUENCE [LARGE SCALE GENOMIC DNA]</scope>
    <source>
        <strain evidence="10 11">BL-540</strain>
    </source>
</reference>
<dbReference type="InterPro" id="IPR036155">
    <property type="entry name" value="Crypto/Photolyase_N_sf"/>
</dbReference>
<evidence type="ECO:0000313" key="11">
    <source>
        <dbReference type="Proteomes" id="UP000055035"/>
    </source>
</evidence>
<keyword evidence="11" id="KW-1185">Reference proteome</keyword>
<comment type="similarity">
    <text evidence="8">Belongs to the DNA photolyase family.</text>
</comment>
<dbReference type="Gene3D" id="1.10.579.10">
    <property type="entry name" value="DNA Cyclobutane Dipyrimidine Photolyase, subunit A, domain 3"/>
    <property type="match status" value="1"/>
</dbReference>
<feature type="domain" description="Photolyase/cryptochrome alpha/beta" evidence="9">
    <location>
        <begin position="2"/>
        <end position="129"/>
    </location>
</feature>
<dbReference type="Gene3D" id="1.25.40.80">
    <property type="match status" value="1"/>
</dbReference>
<comment type="similarity">
    <text evidence="2">Belongs to the DNA photolyase class-1 family.</text>
</comment>
<feature type="binding site" evidence="6">
    <location>
        <position position="271"/>
    </location>
    <ligand>
        <name>FAD</name>
        <dbReference type="ChEBI" id="CHEBI:57692"/>
    </ligand>
</feature>
<dbReference type="GO" id="GO:0003677">
    <property type="term" value="F:DNA binding"/>
    <property type="evidence" value="ECO:0007669"/>
    <property type="project" value="TreeGrafter"/>
</dbReference>
<dbReference type="GO" id="GO:0006139">
    <property type="term" value="P:nucleobase-containing compound metabolic process"/>
    <property type="evidence" value="ECO:0007669"/>
    <property type="project" value="UniProtKB-ARBA"/>
</dbReference>
<proteinExistence type="inferred from homology"/>
<keyword evidence="10" id="KW-0456">Lyase</keyword>
<evidence type="ECO:0000259" key="9">
    <source>
        <dbReference type="PROSITE" id="PS51645"/>
    </source>
</evidence>
<evidence type="ECO:0000256" key="3">
    <source>
        <dbReference type="ARBA" id="ARBA00022630"/>
    </source>
</evidence>
<dbReference type="Pfam" id="PF00875">
    <property type="entry name" value="DNA_photolyase"/>
    <property type="match status" value="1"/>
</dbReference>
<keyword evidence="5 8" id="KW-0157">Chromophore</keyword>
<dbReference type="InterPro" id="IPR018394">
    <property type="entry name" value="DNA_photolyase_1_CS_C"/>
</dbReference>
<dbReference type="Pfam" id="PF03441">
    <property type="entry name" value="FAD_binding_7"/>
    <property type="match status" value="1"/>
</dbReference>
<gene>
    <name evidence="10" type="ORF">Ljor_1426</name>
</gene>
<dbReference type="PANTHER" id="PTHR11455:SF9">
    <property type="entry name" value="CRYPTOCHROME CIRCADIAN CLOCK 5 ISOFORM X1"/>
    <property type="match status" value="1"/>
</dbReference>
<dbReference type="SUPFAM" id="SSF48173">
    <property type="entry name" value="Cryptochrome/photolyase FAD-binding domain"/>
    <property type="match status" value="1"/>
</dbReference>
<dbReference type="InterPro" id="IPR036134">
    <property type="entry name" value="Crypto/Photolyase_FAD-like_sf"/>
</dbReference>
<comment type="cofactor">
    <cofactor evidence="6">
        <name>FAD</name>
        <dbReference type="ChEBI" id="CHEBI:57692"/>
    </cofactor>
    <text evidence="6">Binds 1 FAD per subunit.</text>
</comment>
<feature type="site" description="Electron transfer via tryptophanyl radical" evidence="7">
    <location>
        <position position="305"/>
    </location>
</feature>
<evidence type="ECO:0000256" key="1">
    <source>
        <dbReference type="ARBA" id="ARBA00001932"/>
    </source>
</evidence>
<evidence type="ECO:0000313" key="10">
    <source>
        <dbReference type="EMBL" id="KTD17120.1"/>
    </source>
</evidence>
<dbReference type="InterPro" id="IPR014729">
    <property type="entry name" value="Rossmann-like_a/b/a_fold"/>
</dbReference>
<comment type="cofactor">
    <cofactor evidence="1">
        <name>(6R)-5,10-methylene-5,6,7,8-tetrahydrofolate</name>
        <dbReference type="ChEBI" id="CHEBI:15636"/>
    </cofactor>
</comment>
<keyword evidence="3 6" id="KW-0285">Flavoprotein</keyword>
<keyword evidence="4 6" id="KW-0274">FAD</keyword>
<sequence>MQVAVMWFQQDLRLADNPALAAACERYDLIIPLYIADHSLEQIKGTAQAWWLHESLRQLHIQLRKQGLELFYKQGDALSVLSNLVNNHSVKAIFWNRRYDPAHAGRDKLIEEKLKSRGTQILISNGSLLHEPNLILNQNHKPFRVFSAFWKQLLSQLDLTTRNKIARWPENYPIEALTLEDLGLLRSTLPWSNKFANYWQPGETGAGERLTAFLDNNIKDYAIWRDYPEKDMGSKLSPHVHFGEISPQQIWKSIEQVKPYNAEQRTSITKFLQELAWREFSYYLLHHFPFLAKKSFKGSFDHLQWEESPILFEKWRKGLTGFPMVDAGMRQLWEVGYMPNRVRMVAASFLVKDLLIDWRKGADWFMQTLVDADVACNAVNWQWVAGCGVDAAPYFRILNPSVQIEKFDKDGGYLCQWLPELRRDSKGNIVRNYPEPIINHHWARQRALDFFKSTRMKD</sequence>
<dbReference type="EMBL" id="LNYJ01000011">
    <property type="protein sequence ID" value="KTD17120.1"/>
    <property type="molecule type" value="Genomic_DNA"/>
</dbReference>
<dbReference type="AlphaFoldDB" id="A0A0W0VAJ7"/>
<dbReference type="STRING" id="456.Ljor_1426"/>
<protein>
    <submittedName>
        <fullName evidence="10">Deoxyribodipyrimidine photolyase phrB</fullName>
        <ecNumber evidence="10">4.1.99.3</ecNumber>
    </submittedName>
</protein>
<evidence type="ECO:0000256" key="2">
    <source>
        <dbReference type="ARBA" id="ARBA00005862"/>
    </source>
</evidence>
<feature type="binding site" evidence="6">
    <location>
        <position position="221"/>
    </location>
    <ligand>
        <name>FAD</name>
        <dbReference type="ChEBI" id="CHEBI:57692"/>
    </ligand>
</feature>
<dbReference type="RefSeq" id="WP_058470915.1">
    <property type="nucleotide sequence ID" value="NZ_CAAAIC010000003.1"/>
</dbReference>
<dbReference type="GO" id="GO:0003904">
    <property type="term" value="F:deoxyribodipyrimidine photo-lyase activity"/>
    <property type="evidence" value="ECO:0007669"/>
    <property type="project" value="UniProtKB-EC"/>
</dbReference>
<dbReference type="PROSITE" id="PS00691">
    <property type="entry name" value="DNA_PHOTOLYASES_1_2"/>
    <property type="match status" value="1"/>
</dbReference>
<dbReference type="PANTHER" id="PTHR11455">
    <property type="entry name" value="CRYPTOCHROME"/>
    <property type="match status" value="1"/>
</dbReference>
<dbReference type="PATRIC" id="fig|456.5.peg.1527"/>
<dbReference type="GO" id="GO:0009416">
    <property type="term" value="P:response to light stimulus"/>
    <property type="evidence" value="ECO:0007669"/>
    <property type="project" value="TreeGrafter"/>
</dbReference>
<evidence type="ECO:0000256" key="4">
    <source>
        <dbReference type="ARBA" id="ARBA00022827"/>
    </source>
</evidence>
<evidence type="ECO:0000256" key="7">
    <source>
        <dbReference type="PIRSR" id="PIRSR602081-2"/>
    </source>
</evidence>
<dbReference type="InterPro" id="IPR002081">
    <property type="entry name" value="Cryptochrome/DNA_photolyase_1"/>
</dbReference>
<dbReference type="Gene3D" id="3.40.50.620">
    <property type="entry name" value="HUPs"/>
    <property type="match status" value="1"/>
</dbReference>
<dbReference type="InterPro" id="IPR006050">
    <property type="entry name" value="DNA_photolyase_N"/>
</dbReference>
<feature type="site" description="Electron transfer via tryptophanyl radical" evidence="7">
    <location>
        <position position="381"/>
    </location>
</feature>
<dbReference type="PROSITE" id="PS00394">
    <property type="entry name" value="DNA_PHOTOLYASES_1_1"/>
    <property type="match status" value="1"/>
</dbReference>